<evidence type="ECO:0000313" key="2">
    <source>
        <dbReference type="EMBL" id="TCM84806.1"/>
    </source>
</evidence>
<gene>
    <name evidence="2" type="ORF">EV216_110124</name>
</gene>
<sequence>MTYSLRTRPDGQTEIVELRPAVVATFADEDIAQRVLSFLLDEAGGRAAAADPAPAPEPAEAPADPAHETLPAVVAPLADLAPADAADEPTDEDFQRAFLRIQQGEKLSDVALSMGVAMQVLRGKWAQECRMVQRRAAEAGQIECAICHRPFTPSLTSSEHCARCARD</sequence>
<name>A0A4R1YV60_9RHOB</name>
<dbReference type="OrthoDB" id="7870472at2"/>
<dbReference type="RefSeq" id="WP_132694673.1">
    <property type="nucleotide sequence ID" value="NZ_SLVM01000010.1"/>
</dbReference>
<organism evidence="2 3">
    <name type="scientific">Rhodovulum steppense</name>
    <dbReference type="NCBI Taxonomy" id="540251"/>
    <lineage>
        <taxon>Bacteria</taxon>
        <taxon>Pseudomonadati</taxon>
        <taxon>Pseudomonadota</taxon>
        <taxon>Alphaproteobacteria</taxon>
        <taxon>Rhodobacterales</taxon>
        <taxon>Paracoccaceae</taxon>
        <taxon>Rhodovulum</taxon>
    </lineage>
</organism>
<dbReference type="EMBL" id="SLVM01000010">
    <property type="protein sequence ID" value="TCM84806.1"/>
    <property type="molecule type" value="Genomic_DNA"/>
</dbReference>
<reference evidence="2 3" key="1">
    <citation type="submission" date="2019-03" db="EMBL/GenBank/DDBJ databases">
        <title>Genomic Encyclopedia of Type Strains, Phase IV (KMG-IV): sequencing the most valuable type-strain genomes for metagenomic binning, comparative biology and taxonomic classification.</title>
        <authorList>
            <person name="Goeker M."/>
        </authorList>
    </citation>
    <scope>NUCLEOTIDE SEQUENCE [LARGE SCALE GENOMIC DNA]</scope>
    <source>
        <strain evidence="2 3">DSM 21153</strain>
    </source>
</reference>
<keyword evidence="3" id="KW-1185">Reference proteome</keyword>
<dbReference type="Proteomes" id="UP000295277">
    <property type="component" value="Unassembled WGS sequence"/>
</dbReference>
<dbReference type="AlphaFoldDB" id="A0A4R1YV60"/>
<evidence type="ECO:0000313" key="3">
    <source>
        <dbReference type="Proteomes" id="UP000295277"/>
    </source>
</evidence>
<protein>
    <submittedName>
        <fullName evidence="2">Uncharacterized protein</fullName>
    </submittedName>
</protein>
<feature type="region of interest" description="Disordered" evidence="1">
    <location>
        <begin position="48"/>
        <end position="68"/>
    </location>
</feature>
<proteinExistence type="predicted"/>
<accession>A0A4R1YV60</accession>
<comment type="caution">
    <text evidence="2">The sequence shown here is derived from an EMBL/GenBank/DDBJ whole genome shotgun (WGS) entry which is preliminary data.</text>
</comment>
<evidence type="ECO:0000256" key="1">
    <source>
        <dbReference type="SAM" id="MobiDB-lite"/>
    </source>
</evidence>